<dbReference type="GO" id="GO:0006355">
    <property type="term" value="P:regulation of DNA-templated transcription"/>
    <property type="evidence" value="ECO:0007669"/>
    <property type="project" value="InterPro"/>
</dbReference>
<dbReference type="HOGENOM" id="CLU_2329813_0_0_0"/>
<dbReference type="RefSeq" id="WP_013581584.1">
    <property type="nucleotide sequence ID" value="NC_015064.1"/>
</dbReference>
<proteinExistence type="predicted"/>
<accession>E8X229</accession>
<evidence type="ECO:0008006" key="3">
    <source>
        <dbReference type="Google" id="ProtNLM"/>
    </source>
</evidence>
<dbReference type="KEGG" id="acm:AciX9_3261"/>
<dbReference type="eggNOG" id="COG3905">
    <property type="taxonomic scope" value="Bacteria"/>
</dbReference>
<name>E8X229_GRATM</name>
<sequence length="98" mass="11015">MAINLPAELEQSVDQLAARHGFTKDDFIRDAVEQRVAQYEEEPELTEAQLAHLDEGVAQLRRGEFVPGEVIEAKLEKLLEELEARAKIEEQSASVATR</sequence>
<dbReference type="SUPFAM" id="SSF47598">
    <property type="entry name" value="Ribbon-helix-helix"/>
    <property type="match status" value="1"/>
</dbReference>
<protein>
    <recommendedName>
        <fullName evidence="3">Ribbon-helix-helix protein CopG domain-containing protein</fullName>
    </recommendedName>
</protein>
<dbReference type="STRING" id="1198114.AciX9_3261"/>
<dbReference type="Gene3D" id="1.10.1220.10">
    <property type="entry name" value="Met repressor-like"/>
    <property type="match status" value="1"/>
</dbReference>
<reference evidence="2" key="1">
    <citation type="submission" date="2011-01" db="EMBL/GenBank/DDBJ databases">
        <title>Complete sequence of chromosome of Acidobacterium sp. MP5ACTX9.</title>
        <authorList>
            <consortium name="US DOE Joint Genome Institute"/>
            <person name="Lucas S."/>
            <person name="Copeland A."/>
            <person name="Lapidus A."/>
            <person name="Cheng J.-F."/>
            <person name="Goodwin L."/>
            <person name="Pitluck S."/>
            <person name="Teshima H."/>
            <person name="Detter J.C."/>
            <person name="Han C."/>
            <person name="Tapia R."/>
            <person name="Land M."/>
            <person name="Hauser L."/>
            <person name="Kyrpides N."/>
            <person name="Ivanova N."/>
            <person name="Ovchinnikova G."/>
            <person name="Pagani I."/>
            <person name="Rawat S.R."/>
            <person name="Mannisto M."/>
            <person name="Haggblom M.M."/>
            <person name="Woyke T."/>
        </authorList>
    </citation>
    <scope>NUCLEOTIDE SEQUENCE [LARGE SCALE GENOMIC DNA]</scope>
    <source>
        <strain evidence="2">MP5ACTX9</strain>
    </source>
</reference>
<organism evidence="2">
    <name type="scientific">Granulicella tundricola (strain ATCC BAA-1859 / DSM 23138 / MP5ACTX9)</name>
    <dbReference type="NCBI Taxonomy" id="1198114"/>
    <lineage>
        <taxon>Bacteria</taxon>
        <taxon>Pseudomonadati</taxon>
        <taxon>Acidobacteriota</taxon>
        <taxon>Terriglobia</taxon>
        <taxon>Terriglobales</taxon>
        <taxon>Acidobacteriaceae</taxon>
        <taxon>Granulicella</taxon>
    </lineage>
</organism>
<dbReference type="InterPro" id="IPR013321">
    <property type="entry name" value="Arc_rbn_hlx_hlx"/>
</dbReference>
<dbReference type="AlphaFoldDB" id="E8X229"/>
<dbReference type="Proteomes" id="UP000000343">
    <property type="component" value="Chromosome"/>
</dbReference>
<keyword evidence="2" id="KW-1185">Reference proteome</keyword>
<dbReference type="PaxDb" id="1198114-AciX9_3261"/>
<evidence type="ECO:0000313" key="2">
    <source>
        <dbReference type="Proteomes" id="UP000000343"/>
    </source>
</evidence>
<gene>
    <name evidence="1" type="ordered locus">AciX9_3261</name>
</gene>
<evidence type="ECO:0000313" key="1">
    <source>
        <dbReference type="EMBL" id="ADW70272.1"/>
    </source>
</evidence>
<dbReference type="EMBL" id="CP002480">
    <property type="protein sequence ID" value="ADW70272.1"/>
    <property type="molecule type" value="Genomic_DNA"/>
</dbReference>
<dbReference type="InterPro" id="IPR010985">
    <property type="entry name" value="Ribbon_hlx_hlx"/>
</dbReference>